<keyword evidence="3" id="KW-1185">Reference proteome</keyword>
<evidence type="ECO:0000313" key="2">
    <source>
        <dbReference type="EMBL" id="KAK2104862.1"/>
    </source>
</evidence>
<feature type="region of interest" description="Disordered" evidence="1">
    <location>
        <begin position="53"/>
        <end position="145"/>
    </location>
</feature>
<reference evidence="2 3" key="1">
    <citation type="submission" date="2023-05" db="EMBL/GenBank/DDBJ databases">
        <title>B98-5 Cell Line De Novo Hybrid Assembly: An Optical Mapping Approach.</title>
        <authorList>
            <person name="Kananen K."/>
            <person name="Auerbach J.A."/>
            <person name="Kautto E."/>
            <person name="Blachly J.S."/>
        </authorList>
    </citation>
    <scope>NUCLEOTIDE SEQUENCE [LARGE SCALE GENOMIC DNA]</scope>
    <source>
        <strain evidence="2">B95-8</strain>
        <tissue evidence="2">Cell line</tissue>
    </source>
</reference>
<protein>
    <submittedName>
        <fullName evidence="2">Uncharacterized protein</fullName>
    </submittedName>
</protein>
<organism evidence="2 3">
    <name type="scientific">Saguinus oedipus</name>
    <name type="common">Cotton-top tamarin</name>
    <name type="synonym">Oedipomidas oedipus</name>
    <dbReference type="NCBI Taxonomy" id="9490"/>
    <lineage>
        <taxon>Eukaryota</taxon>
        <taxon>Metazoa</taxon>
        <taxon>Chordata</taxon>
        <taxon>Craniata</taxon>
        <taxon>Vertebrata</taxon>
        <taxon>Euteleostomi</taxon>
        <taxon>Mammalia</taxon>
        <taxon>Eutheria</taxon>
        <taxon>Euarchontoglires</taxon>
        <taxon>Primates</taxon>
        <taxon>Haplorrhini</taxon>
        <taxon>Platyrrhini</taxon>
        <taxon>Cebidae</taxon>
        <taxon>Callitrichinae</taxon>
        <taxon>Saguinus</taxon>
    </lineage>
</organism>
<gene>
    <name evidence="2" type="ORF">P7K49_018718</name>
</gene>
<sequence length="145" mass="15188">MVTACPSNVECGPRGRTQLELWGGLRKGLGHTKPDRSQEKWVPIPPRAATCLGLPTPTVPIPPALCDPAGGEQGPPGTHSSQPTRASDLGPERSRAGDTTKEPWSLRCTKVRPGDVLGGAQPAPGPAVERPGLEGPEPGEHMDTR</sequence>
<dbReference type="Proteomes" id="UP001266305">
    <property type="component" value="Unassembled WGS sequence"/>
</dbReference>
<evidence type="ECO:0000313" key="3">
    <source>
        <dbReference type="Proteomes" id="UP001266305"/>
    </source>
</evidence>
<dbReference type="EMBL" id="JASSZA010000008">
    <property type="protein sequence ID" value="KAK2104862.1"/>
    <property type="molecule type" value="Genomic_DNA"/>
</dbReference>
<name>A0ABQ9V6M2_SAGOE</name>
<proteinExistence type="predicted"/>
<evidence type="ECO:0000256" key="1">
    <source>
        <dbReference type="SAM" id="MobiDB-lite"/>
    </source>
</evidence>
<accession>A0ABQ9V6M2</accession>
<feature type="compositionally biased region" description="Basic and acidic residues" evidence="1">
    <location>
        <begin position="90"/>
        <end position="101"/>
    </location>
</feature>
<comment type="caution">
    <text evidence="2">The sequence shown here is derived from an EMBL/GenBank/DDBJ whole genome shotgun (WGS) entry which is preliminary data.</text>
</comment>